<evidence type="ECO:0000313" key="2">
    <source>
        <dbReference type="Proteomes" id="UP000724584"/>
    </source>
</evidence>
<protein>
    <submittedName>
        <fullName evidence="1">Uncharacterized protein</fullName>
    </submittedName>
</protein>
<keyword evidence="2" id="KW-1185">Reference proteome</keyword>
<evidence type="ECO:0000313" key="1">
    <source>
        <dbReference type="EMBL" id="KAH6617190.1"/>
    </source>
</evidence>
<reference evidence="1 2" key="1">
    <citation type="journal article" date="2021" name="Nat. Commun.">
        <title>Genetic determinants of endophytism in the Arabidopsis root mycobiome.</title>
        <authorList>
            <person name="Mesny F."/>
            <person name="Miyauchi S."/>
            <person name="Thiergart T."/>
            <person name="Pickel B."/>
            <person name="Atanasova L."/>
            <person name="Karlsson M."/>
            <person name="Huettel B."/>
            <person name="Barry K.W."/>
            <person name="Haridas S."/>
            <person name="Chen C."/>
            <person name="Bauer D."/>
            <person name="Andreopoulos W."/>
            <person name="Pangilinan J."/>
            <person name="LaButti K."/>
            <person name="Riley R."/>
            <person name="Lipzen A."/>
            <person name="Clum A."/>
            <person name="Drula E."/>
            <person name="Henrissat B."/>
            <person name="Kohler A."/>
            <person name="Grigoriev I.V."/>
            <person name="Martin F.M."/>
            <person name="Hacquard S."/>
        </authorList>
    </citation>
    <scope>NUCLEOTIDE SEQUENCE [LARGE SCALE GENOMIC DNA]</scope>
    <source>
        <strain evidence="1 2">MPI-SDFR-AT-0079</strain>
    </source>
</reference>
<dbReference type="Proteomes" id="UP000724584">
    <property type="component" value="Unassembled WGS sequence"/>
</dbReference>
<dbReference type="EMBL" id="JAGIZQ010000007">
    <property type="protein sequence ID" value="KAH6617190.1"/>
    <property type="molecule type" value="Genomic_DNA"/>
</dbReference>
<name>A0ACB7NYA2_9PEZI</name>
<comment type="caution">
    <text evidence="1">The sequence shown here is derived from an EMBL/GenBank/DDBJ whole genome shotgun (WGS) entry which is preliminary data.</text>
</comment>
<gene>
    <name evidence="1" type="ORF">F5144DRAFT_499375</name>
</gene>
<accession>A0ACB7NYA2</accession>
<sequence length="529" mass="56060">MTSPAAARAAQSPCRLIPPCKQGNHGFYIDANGERATKTIGKYYFTEDALEHDLAALKRGEAYDRDDFFRWAKAWYKAEIDRNIHFETVQQEMSQPASNSAVSKHVVHENETPASPNKDSEFVSSRTIETRSQTPTRIQPARAAKRKAAAPPPSKRPGLAVIPTAIQPGLQSINSHRPKTEAETRGDYILAGYDWAQFLNGNQGEHHPLPWSYVQLQGLDVAYFCLRLERAVEAQISELLAEQSLVGTDHEPDAENPQAPTAAAQDSSAGVKEAIPNFHGGKAKPQTPATPPASISDHTTTHLQIQTQTQAHPNSVHNHHHPPPPPPTPFSPAAALAPGEDWRPPCATTTPTTTSANLTTPNPAAAAAVSASTTSWAASEVHRRTEQNQTHQLLQAAAVAPEAEMEISPTLGQWRWRRRSSGRVHGDGDGDLFGVGVGSGSGFGSVLGSGLGAGYGHGDLDMPPAVVEVSGLWFVVLLLPAVALCSCRRVGSEVEGLGPGPGGCGCGGGSGSGGLGGLGAKEGVRVWMV</sequence>
<organism evidence="1 2">
    <name type="scientific">Chaetomium tenue</name>
    <dbReference type="NCBI Taxonomy" id="1854479"/>
    <lineage>
        <taxon>Eukaryota</taxon>
        <taxon>Fungi</taxon>
        <taxon>Dikarya</taxon>
        <taxon>Ascomycota</taxon>
        <taxon>Pezizomycotina</taxon>
        <taxon>Sordariomycetes</taxon>
        <taxon>Sordariomycetidae</taxon>
        <taxon>Sordariales</taxon>
        <taxon>Chaetomiaceae</taxon>
        <taxon>Chaetomium</taxon>
    </lineage>
</organism>
<proteinExistence type="predicted"/>